<protein>
    <submittedName>
        <fullName evidence="4">Uncharacterized protein LOC111114325</fullName>
    </submittedName>
</protein>
<proteinExistence type="predicted"/>
<organism evidence="3 4">
    <name type="scientific">Crassostrea virginica</name>
    <name type="common">Eastern oyster</name>
    <dbReference type="NCBI Taxonomy" id="6565"/>
    <lineage>
        <taxon>Eukaryota</taxon>
        <taxon>Metazoa</taxon>
        <taxon>Spiralia</taxon>
        <taxon>Lophotrochozoa</taxon>
        <taxon>Mollusca</taxon>
        <taxon>Bivalvia</taxon>
        <taxon>Autobranchia</taxon>
        <taxon>Pteriomorphia</taxon>
        <taxon>Ostreida</taxon>
        <taxon>Ostreoidea</taxon>
        <taxon>Ostreidae</taxon>
        <taxon>Crassostrea</taxon>
    </lineage>
</organism>
<feature type="region of interest" description="Disordered" evidence="2">
    <location>
        <begin position="147"/>
        <end position="167"/>
    </location>
</feature>
<evidence type="ECO:0000256" key="2">
    <source>
        <dbReference type="SAM" id="MobiDB-lite"/>
    </source>
</evidence>
<dbReference type="GeneID" id="111114325"/>
<feature type="coiled-coil region" evidence="1">
    <location>
        <begin position="170"/>
        <end position="217"/>
    </location>
</feature>
<gene>
    <name evidence="4" type="primary">LOC111114325</name>
</gene>
<accession>A0A8B8BY56</accession>
<dbReference type="OrthoDB" id="6092644at2759"/>
<dbReference type="RefSeq" id="XP_022308323.1">
    <property type="nucleotide sequence ID" value="XM_022452615.1"/>
</dbReference>
<sequence length="312" mass="35836">MSNSKTENQLPTKSEDYVLPPSVRQKTLTEKGYSLYESKVQKFTTTFDRIWKDIEAAIFDYKSKESELEPKVLQHYQDDIGCLRQELIESSDILIDFLIRTNTAESSEERVKHLDMFTRRKDIVDRFVAAISERILEAADNISCRMASEHKSRNSKRSVSSQSQSTSNVLLEKQLNVERQKTRLEFLKHELTLEKRKSQLELDLRLLKQEKETAIAEAEVEIARKHMAPDEFHSLGEAQSLIPKEEILSRFLSSLDSQSTQTSFVKLPPPKFVSTPYEPLYAPPHEPVPEATPTEPPKPTVMSNPNPVILFT</sequence>
<evidence type="ECO:0000313" key="3">
    <source>
        <dbReference type="Proteomes" id="UP000694844"/>
    </source>
</evidence>
<reference evidence="4" key="1">
    <citation type="submission" date="2025-08" db="UniProtKB">
        <authorList>
            <consortium name="RefSeq"/>
        </authorList>
    </citation>
    <scope>IDENTIFICATION</scope>
    <source>
        <tissue evidence="4">Whole sample</tissue>
    </source>
</reference>
<keyword evidence="3" id="KW-1185">Reference proteome</keyword>
<feature type="compositionally biased region" description="Low complexity" evidence="2">
    <location>
        <begin position="157"/>
        <end position="167"/>
    </location>
</feature>
<evidence type="ECO:0000313" key="4">
    <source>
        <dbReference type="RefSeq" id="XP_022308323.1"/>
    </source>
</evidence>
<name>A0A8B8BY56_CRAVI</name>
<keyword evidence="1" id="KW-0175">Coiled coil</keyword>
<dbReference type="KEGG" id="cvn:111114325"/>
<dbReference type="Proteomes" id="UP000694844">
    <property type="component" value="Chromosome 9"/>
</dbReference>
<feature type="region of interest" description="Disordered" evidence="2">
    <location>
        <begin position="276"/>
        <end position="312"/>
    </location>
</feature>
<dbReference type="AlphaFoldDB" id="A0A8B8BY56"/>
<evidence type="ECO:0000256" key="1">
    <source>
        <dbReference type="SAM" id="Coils"/>
    </source>
</evidence>